<feature type="domain" description="Reverse transcriptase Ty1/copia-type" evidence="2">
    <location>
        <begin position="222"/>
        <end position="292"/>
    </location>
</feature>
<proteinExistence type="predicted"/>
<reference evidence="3" key="1">
    <citation type="submission" date="2023-07" db="EMBL/GenBank/DDBJ databases">
        <title>A chromosome-level genome assembly of Lolium multiflorum.</title>
        <authorList>
            <person name="Chen Y."/>
            <person name="Copetti D."/>
            <person name="Kolliker R."/>
            <person name="Studer B."/>
        </authorList>
    </citation>
    <scope>NUCLEOTIDE SEQUENCE</scope>
    <source>
        <strain evidence="3">02402/16</strain>
        <tissue evidence="3">Leaf</tissue>
    </source>
</reference>
<evidence type="ECO:0000256" key="1">
    <source>
        <dbReference type="SAM" id="Phobius"/>
    </source>
</evidence>
<dbReference type="InterPro" id="IPR013103">
    <property type="entry name" value="RVT_2"/>
</dbReference>
<dbReference type="Proteomes" id="UP001231189">
    <property type="component" value="Unassembled WGS sequence"/>
</dbReference>
<gene>
    <name evidence="3" type="ORF">QYE76_044623</name>
</gene>
<evidence type="ECO:0000313" key="4">
    <source>
        <dbReference type="Proteomes" id="UP001231189"/>
    </source>
</evidence>
<evidence type="ECO:0000313" key="3">
    <source>
        <dbReference type="EMBL" id="KAK1683775.1"/>
    </source>
</evidence>
<sequence length="299" mass="34296">MRGLRLWGVLTGEVSYPPRPLLLCLLPRRLCHLSLLRMLLRLIEMQPSLPRLLLMRHMRSVDRAVWETRLRGLDYLGHLLFLLLEFHSPRRLYPHLPLRRSPLFSRWGRLVSRFCTHRHSHSALVGAGPRCRDSQGLWELDWLHVPSSTTSPTAPRVLAASTSASFQQWIIVLVTFVVLVCRLCFVEVFWGLSQEMSRFRVVRVVGLLAMAEEIAALERIGTWDVVTPPSSVRPITCKWVYKIKTRSDGSLERYKARLIARGFQQEHGRDYDETFAPVAHMTTVRTLLAVASSPVCLSA</sequence>
<keyword evidence="1" id="KW-0812">Transmembrane</keyword>
<dbReference type="Pfam" id="PF07727">
    <property type="entry name" value="RVT_2"/>
    <property type="match status" value="1"/>
</dbReference>
<comment type="caution">
    <text evidence="3">The sequence shown here is derived from an EMBL/GenBank/DDBJ whole genome shotgun (WGS) entry which is preliminary data.</text>
</comment>
<feature type="transmembrane region" description="Helical" evidence="1">
    <location>
        <begin position="169"/>
        <end position="190"/>
    </location>
</feature>
<accession>A0AAD8WWX9</accession>
<name>A0AAD8WWX9_LOLMU</name>
<dbReference type="EMBL" id="JAUUTY010000002">
    <property type="protein sequence ID" value="KAK1683775.1"/>
    <property type="molecule type" value="Genomic_DNA"/>
</dbReference>
<keyword evidence="4" id="KW-1185">Reference proteome</keyword>
<evidence type="ECO:0000259" key="2">
    <source>
        <dbReference type="Pfam" id="PF07727"/>
    </source>
</evidence>
<protein>
    <recommendedName>
        <fullName evidence="2">Reverse transcriptase Ty1/copia-type domain-containing protein</fullName>
    </recommendedName>
</protein>
<keyword evidence="1" id="KW-0472">Membrane</keyword>
<organism evidence="3 4">
    <name type="scientific">Lolium multiflorum</name>
    <name type="common">Italian ryegrass</name>
    <name type="synonym">Lolium perenne subsp. multiflorum</name>
    <dbReference type="NCBI Taxonomy" id="4521"/>
    <lineage>
        <taxon>Eukaryota</taxon>
        <taxon>Viridiplantae</taxon>
        <taxon>Streptophyta</taxon>
        <taxon>Embryophyta</taxon>
        <taxon>Tracheophyta</taxon>
        <taxon>Spermatophyta</taxon>
        <taxon>Magnoliopsida</taxon>
        <taxon>Liliopsida</taxon>
        <taxon>Poales</taxon>
        <taxon>Poaceae</taxon>
        <taxon>BOP clade</taxon>
        <taxon>Pooideae</taxon>
        <taxon>Poodae</taxon>
        <taxon>Poeae</taxon>
        <taxon>Poeae Chloroplast Group 2 (Poeae type)</taxon>
        <taxon>Loliodinae</taxon>
        <taxon>Loliinae</taxon>
        <taxon>Lolium</taxon>
    </lineage>
</organism>
<keyword evidence="1" id="KW-1133">Transmembrane helix</keyword>
<dbReference type="AlphaFoldDB" id="A0AAD8WWX9"/>